<comment type="similarity">
    <text evidence="2">Belongs to the DOCK family.</text>
</comment>
<comment type="caution">
    <text evidence="5">The sequence shown here is derived from an EMBL/GenBank/DDBJ whole genome shotgun (WGS) entry which is preliminary data.</text>
</comment>
<keyword evidence="6" id="KW-1185">Reference proteome</keyword>
<dbReference type="InterPro" id="IPR026791">
    <property type="entry name" value="DOCK"/>
</dbReference>
<keyword evidence="3" id="KW-0812">Transmembrane</keyword>
<evidence type="ECO:0000313" key="6">
    <source>
        <dbReference type="Proteomes" id="UP000655588"/>
    </source>
</evidence>
<dbReference type="InterPro" id="IPR027357">
    <property type="entry name" value="DOCKER_dom"/>
</dbReference>
<sequence>MHLRDSTYFAAIAGQGLVNGYSCTSIESDTSTISGISQSNISQETTIIRESIENGTGEKKRHSRSLSVTQSSPRCDKLQSSEVKDILLCFLFVIKYLGDHQVIAWWQQCSDCEILSFFTVIEIAVITFISYFRMSLHHFKYVGKRQIATNMTNNSGKPRTVKAMTLPARMAPPDFSNEGPITSTLQPHNTTVRENLVESDIGKVHQALLEANMATEVGLIALDCLGLFCIHFKDVLLTTDGDNLIMQKVFSIYLSFLQVGQSETLLRHVFASFRAFLNNYSIILFQGNAVLCGRLCYELLRCCNSKLSSIRQESCALLYLLMRSNFEFTSRKGLTRVHLQVIISVSQMLGNVIGLNNSRFQESLSLINSYASSDKVMKGTGFPVEVKDLNKRIRTVLMATAQMREHNNDPEMLVDLQHSLANSYASTPELRHTWLETMARNHARDGNFSEAACCQLHIAALIAEYLKLRKVHTWGAEAFDKISENISRDECNLKLDAGEICMFCTCLYYLQFRLKFSNIDELLKNELLYSRYKSVQDIHYNEYILLEQLELCAEMLEKAERFELLGHLYRLIVPIHEVKRNYEALANCYSHLAQACNKIVEVTKSGKRLLGRFYRIAFFGLAYFEDENGQEYIYKEPKVTSLSEISERLHHLYSEKFGSENVKMIMDSIPIDITELDPKIAYIQVTHVTPYFEKYELETRQTEFEQNHNVSCFMFETPFTKEGKARGIPEEQWKRRTILTTQYSFPYIKKRILVVEKRIMELSPIEVALDEMRQRVQELEDVALIGPTDVKKLQLRLQGSICVTVNAGPLAYASAFLDPALSPQYPDDKVEELKDVFREFVKICYTALQINSKLITSDQYEYQEVLRENYQKLCQNLSSLLGEPIWPDEQIGNFKRNSAALFSAISGASNHTSTA</sequence>
<dbReference type="Gene3D" id="1.20.58.740">
    <property type="match status" value="1"/>
</dbReference>
<dbReference type="Proteomes" id="UP000655588">
    <property type="component" value="Unassembled WGS sequence"/>
</dbReference>
<keyword evidence="3" id="KW-0472">Membrane</keyword>
<dbReference type="Pfam" id="PF20422">
    <property type="entry name" value="DHR-2_Lobe_B"/>
    <property type="match status" value="1"/>
</dbReference>
<evidence type="ECO:0000256" key="2">
    <source>
        <dbReference type="PROSITE-ProRule" id="PRU00984"/>
    </source>
</evidence>
<dbReference type="InterPro" id="IPR043162">
    <property type="entry name" value="DOCK_C_lobe_C"/>
</dbReference>
<dbReference type="GO" id="GO:0005085">
    <property type="term" value="F:guanyl-nucleotide exchange factor activity"/>
    <property type="evidence" value="ECO:0007669"/>
    <property type="project" value="UniProtKB-KW"/>
</dbReference>
<dbReference type="Gene3D" id="1.25.40.410">
    <property type="match status" value="1"/>
</dbReference>
<dbReference type="EMBL" id="WNWW01000612">
    <property type="protein sequence ID" value="KAF3422967.1"/>
    <property type="molecule type" value="Genomic_DNA"/>
</dbReference>
<keyword evidence="1" id="KW-0344">Guanine-nucleotide releasing factor</keyword>
<reference evidence="5" key="1">
    <citation type="submission" date="2019-11" db="EMBL/GenBank/DDBJ databases">
        <title>The nuclear and mitochondrial genomes of Frieseomelitta varia - a highly eusocial stingless bee (Meliponini) with a permanently sterile worker caste.</title>
        <authorList>
            <person name="Freitas F.C.P."/>
            <person name="Lourenco A.P."/>
            <person name="Nunes F.M.F."/>
            <person name="Paschoal A.R."/>
            <person name="Abreu F.C.P."/>
            <person name="Barbin F.O."/>
            <person name="Bataglia L."/>
            <person name="Cardoso-Junior C.A.M."/>
            <person name="Cervoni M.S."/>
            <person name="Silva S.R."/>
            <person name="Dalarmi F."/>
            <person name="Del Lama M.A."/>
            <person name="Depintor T.S."/>
            <person name="Ferreira K.M."/>
            <person name="Goria P.S."/>
            <person name="Jaskot M.C."/>
            <person name="Lago D.C."/>
            <person name="Luna-Lucena D."/>
            <person name="Moda L.M."/>
            <person name="Nascimento L."/>
            <person name="Pedrino M."/>
            <person name="Rabico F.O."/>
            <person name="Sanches F.C."/>
            <person name="Santos D.E."/>
            <person name="Santos C.G."/>
            <person name="Vieira J."/>
            <person name="Lopes T.F."/>
            <person name="Barchuk A.R."/>
            <person name="Hartfelder K."/>
            <person name="Simoes Z.L.P."/>
            <person name="Bitondi M.M.G."/>
            <person name="Pinheiro D.G."/>
        </authorList>
    </citation>
    <scope>NUCLEOTIDE SEQUENCE</scope>
    <source>
        <strain evidence="5">USP_RPSP 00005682</strain>
        <tissue evidence="5">Whole individual</tissue>
    </source>
</reference>
<feature type="domain" description="DOCKER" evidence="4">
    <location>
        <begin position="422"/>
        <end position="886"/>
    </location>
</feature>
<protein>
    <recommendedName>
        <fullName evidence="4">DOCKER domain-containing protein</fullName>
    </recommendedName>
</protein>
<dbReference type="PANTHER" id="PTHR23317:SF26">
    <property type="entry name" value="ZIZIMIN, ISOFORM K"/>
    <property type="match status" value="1"/>
</dbReference>
<dbReference type="InterPro" id="IPR046769">
    <property type="entry name" value="DOCKER_Lobe_A"/>
</dbReference>
<evidence type="ECO:0000256" key="1">
    <source>
        <dbReference type="ARBA" id="ARBA00022658"/>
    </source>
</evidence>
<evidence type="ECO:0000259" key="4">
    <source>
        <dbReference type="PROSITE" id="PS51651"/>
    </source>
</evidence>
<proteinExistence type="inferred from homology"/>
<evidence type="ECO:0000256" key="3">
    <source>
        <dbReference type="SAM" id="Phobius"/>
    </source>
</evidence>
<dbReference type="InterPro" id="IPR046770">
    <property type="entry name" value="DOCKER_Lobe_B"/>
</dbReference>
<dbReference type="PROSITE" id="PS51651">
    <property type="entry name" value="DOCKER"/>
    <property type="match status" value="1"/>
</dbReference>
<gene>
    <name evidence="5" type="ORF">E2986_09995</name>
</gene>
<feature type="transmembrane region" description="Helical" evidence="3">
    <location>
        <begin position="114"/>
        <end position="132"/>
    </location>
</feature>
<dbReference type="PANTHER" id="PTHR23317">
    <property type="entry name" value="DEDICATOR OF CYTOKINESIS DOCK"/>
    <property type="match status" value="1"/>
</dbReference>
<evidence type="ECO:0000313" key="5">
    <source>
        <dbReference type="EMBL" id="KAF3422967.1"/>
    </source>
</evidence>
<dbReference type="Pfam" id="PF06920">
    <property type="entry name" value="DHR-2_Lobe_A"/>
    <property type="match status" value="1"/>
</dbReference>
<dbReference type="InterPro" id="IPR046773">
    <property type="entry name" value="DOCKER_Lobe_C"/>
</dbReference>
<name>A0A833W3S5_9HYME</name>
<dbReference type="InterPro" id="IPR043161">
    <property type="entry name" value="DOCK_C_lobe_A"/>
</dbReference>
<organism evidence="5 6">
    <name type="scientific">Frieseomelitta varia</name>
    <dbReference type="NCBI Taxonomy" id="561572"/>
    <lineage>
        <taxon>Eukaryota</taxon>
        <taxon>Metazoa</taxon>
        <taxon>Ecdysozoa</taxon>
        <taxon>Arthropoda</taxon>
        <taxon>Hexapoda</taxon>
        <taxon>Insecta</taxon>
        <taxon>Pterygota</taxon>
        <taxon>Neoptera</taxon>
        <taxon>Endopterygota</taxon>
        <taxon>Hymenoptera</taxon>
        <taxon>Apocrita</taxon>
        <taxon>Aculeata</taxon>
        <taxon>Apoidea</taxon>
        <taxon>Anthophila</taxon>
        <taxon>Apidae</taxon>
        <taxon>Frieseomelitta</taxon>
    </lineage>
</organism>
<accession>A0A833W3S5</accession>
<dbReference type="Pfam" id="PF20421">
    <property type="entry name" value="DHR-2_Lobe_C"/>
    <property type="match status" value="1"/>
</dbReference>
<dbReference type="AlphaFoldDB" id="A0A833W3S5"/>
<keyword evidence="3" id="KW-1133">Transmembrane helix</keyword>
<dbReference type="GO" id="GO:0007264">
    <property type="term" value="P:small GTPase-mediated signal transduction"/>
    <property type="evidence" value="ECO:0007669"/>
    <property type="project" value="InterPro"/>
</dbReference>
<dbReference type="CDD" id="cd11694">
    <property type="entry name" value="DHR2_DOCK_D"/>
    <property type="match status" value="1"/>
</dbReference>